<name>A0A5B7J812_PORTR</name>
<dbReference type="Proteomes" id="UP000324222">
    <property type="component" value="Unassembled WGS sequence"/>
</dbReference>
<evidence type="ECO:0000256" key="1">
    <source>
        <dbReference type="SAM" id="MobiDB-lite"/>
    </source>
</evidence>
<evidence type="ECO:0000313" key="3">
    <source>
        <dbReference type="Proteomes" id="UP000324222"/>
    </source>
</evidence>
<accession>A0A5B7J812</accession>
<reference evidence="2 3" key="1">
    <citation type="submission" date="2019-05" db="EMBL/GenBank/DDBJ databases">
        <title>Another draft genome of Portunus trituberculatus and its Hox gene families provides insights of decapod evolution.</title>
        <authorList>
            <person name="Jeong J.-H."/>
            <person name="Song I."/>
            <person name="Kim S."/>
            <person name="Choi T."/>
            <person name="Kim D."/>
            <person name="Ryu S."/>
            <person name="Kim W."/>
        </authorList>
    </citation>
    <scope>NUCLEOTIDE SEQUENCE [LARGE SCALE GENOMIC DNA]</scope>
    <source>
        <tissue evidence="2">Muscle</tissue>
    </source>
</reference>
<comment type="caution">
    <text evidence="2">The sequence shown here is derived from an EMBL/GenBank/DDBJ whole genome shotgun (WGS) entry which is preliminary data.</text>
</comment>
<keyword evidence="3" id="KW-1185">Reference proteome</keyword>
<dbReference type="AlphaFoldDB" id="A0A5B7J812"/>
<feature type="compositionally biased region" description="Low complexity" evidence="1">
    <location>
        <begin position="1"/>
        <end position="17"/>
    </location>
</feature>
<proteinExistence type="predicted"/>
<sequence length="63" mass="6982">MSDAHLPLSTLSSSSSSCDYSTPHMLCSLCILIHEESQGERGDKRSEKVTDEPSLRMRRGDGR</sequence>
<feature type="region of interest" description="Disordered" evidence="1">
    <location>
        <begin position="1"/>
        <end position="20"/>
    </location>
</feature>
<organism evidence="2 3">
    <name type="scientific">Portunus trituberculatus</name>
    <name type="common">Swimming crab</name>
    <name type="synonym">Neptunus trituberculatus</name>
    <dbReference type="NCBI Taxonomy" id="210409"/>
    <lineage>
        <taxon>Eukaryota</taxon>
        <taxon>Metazoa</taxon>
        <taxon>Ecdysozoa</taxon>
        <taxon>Arthropoda</taxon>
        <taxon>Crustacea</taxon>
        <taxon>Multicrustacea</taxon>
        <taxon>Malacostraca</taxon>
        <taxon>Eumalacostraca</taxon>
        <taxon>Eucarida</taxon>
        <taxon>Decapoda</taxon>
        <taxon>Pleocyemata</taxon>
        <taxon>Brachyura</taxon>
        <taxon>Eubrachyura</taxon>
        <taxon>Portunoidea</taxon>
        <taxon>Portunidae</taxon>
        <taxon>Portuninae</taxon>
        <taxon>Portunus</taxon>
    </lineage>
</organism>
<evidence type="ECO:0000313" key="2">
    <source>
        <dbReference type="EMBL" id="MPC94001.1"/>
    </source>
</evidence>
<feature type="region of interest" description="Disordered" evidence="1">
    <location>
        <begin position="37"/>
        <end position="63"/>
    </location>
</feature>
<gene>
    <name evidence="2" type="ORF">E2C01_089151</name>
</gene>
<protein>
    <submittedName>
        <fullName evidence="2">Uncharacterized protein</fullName>
    </submittedName>
</protein>
<dbReference type="EMBL" id="VSRR010096917">
    <property type="protein sequence ID" value="MPC94001.1"/>
    <property type="molecule type" value="Genomic_DNA"/>
</dbReference>